<proteinExistence type="predicted"/>
<name>A0A919RW55_9CLOT</name>
<gene>
    <name evidence="1" type="ORF">CPJCM30710_01670</name>
</gene>
<evidence type="ECO:0000313" key="2">
    <source>
        <dbReference type="Proteomes" id="UP000679179"/>
    </source>
</evidence>
<dbReference type="AlphaFoldDB" id="A0A919RW55"/>
<reference evidence="1" key="1">
    <citation type="submission" date="2021-03" db="EMBL/GenBank/DDBJ databases">
        <title>Taxonomic study of Clostridium polyendosporum from meadow-gley soil under rice.</title>
        <authorList>
            <person name="Kobayashi H."/>
            <person name="Tanizawa Y."/>
            <person name="Yagura M."/>
        </authorList>
    </citation>
    <scope>NUCLEOTIDE SEQUENCE</scope>
    <source>
        <strain evidence="1">JCM 30710</strain>
    </source>
</reference>
<sequence length="64" mass="7612">MNAISLNKLIVAQLIKTVNLYFMYIYAHSCINMHSCNLLEKNTLNYILYIAIENKKYRKEIIKE</sequence>
<dbReference type="Proteomes" id="UP000679179">
    <property type="component" value="Unassembled WGS sequence"/>
</dbReference>
<organism evidence="1 2">
    <name type="scientific">Clostridium polyendosporum</name>
    <dbReference type="NCBI Taxonomy" id="69208"/>
    <lineage>
        <taxon>Bacteria</taxon>
        <taxon>Bacillati</taxon>
        <taxon>Bacillota</taxon>
        <taxon>Clostridia</taxon>
        <taxon>Eubacteriales</taxon>
        <taxon>Clostridiaceae</taxon>
        <taxon>Clostridium</taxon>
    </lineage>
</organism>
<protein>
    <submittedName>
        <fullName evidence="1">Uncharacterized protein</fullName>
    </submittedName>
</protein>
<comment type="caution">
    <text evidence="1">The sequence shown here is derived from an EMBL/GenBank/DDBJ whole genome shotgun (WGS) entry which is preliminary data.</text>
</comment>
<keyword evidence="2" id="KW-1185">Reference proteome</keyword>
<accession>A0A919RW55</accession>
<dbReference type="EMBL" id="BOPZ01000001">
    <property type="protein sequence ID" value="GIM27501.1"/>
    <property type="molecule type" value="Genomic_DNA"/>
</dbReference>
<evidence type="ECO:0000313" key="1">
    <source>
        <dbReference type="EMBL" id="GIM27501.1"/>
    </source>
</evidence>